<dbReference type="InterPro" id="IPR036291">
    <property type="entry name" value="NAD(P)-bd_dom_sf"/>
</dbReference>
<accession>A0ABY9T238</accession>
<evidence type="ECO:0000313" key="5">
    <source>
        <dbReference type="EMBL" id="WNC13559.1"/>
    </source>
</evidence>
<dbReference type="InterPro" id="IPR015815">
    <property type="entry name" value="HIBADH-related"/>
</dbReference>
<dbReference type="InterPro" id="IPR048666">
    <property type="entry name" value="RedAm-like_C"/>
</dbReference>
<evidence type="ECO:0000256" key="2">
    <source>
        <dbReference type="ARBA" id="ARBA00023002"/>
    </source>
</evidence>
<feature type="domain" description="6-phosphogluconate dehydrogenase NADP-binding" evidence="3">
    <location>
        <begin position="22"/>
        <end position="174"/>
    </location>
</feature>
<dbReference type="Pfam" id="PF03446">
    <property type="entry name" value="NAD_binding_2"/>
    <property type="match status" value="1"/>
</dbReference>
<evidence type="ECO:0000313" key="6">
    <source>
        <dbReference type="Proteomes" id="UP001256827"/>
    </source>
</evidence>
<dbReference type="InterPro" id="IPR051265">
    <property type="entry name" value="HIBADH-related_NP60_sf"/>
</dbReference>
<comment type="similarity">
    <text evidence="1">Belongs to the HIBADH-related family.</text>
</comment>
<gene>
    <name evidence="5" type="ORF">RGB73_23125</name>
</gene>
<reference evidence="5 6" key="1">
    <citation type="submission" date="2023-09" db="EMBL/GenBank/DDBJ databases">
        <title>Complete Genome and Methylome dissection of Bacillus brevis NEB573 original source of BbsI restriction endonuclease.</title>
        <authorList>
            <person name="Fomenkov A."/>
            <person name="Roberts R.D."/>
        </authorList>
    </citation>
    <scope>NUCLEOTIDE SEQUENCE [LARGE SCALE GENOMIC DNA]</scope>
    <source>
        <strain evidence="5 6">NEB573</strain>
    </source>
</reference>
<evidence type="ECO:0000256" key="1">
    <source>
        <dbReference type="ARBA" id="ARBA00009080"/>
    </source>
</evidence>
<feature type="domain" description="NADPH-dependent reductive aminase-like C-terminal" evidence="4">
    <location>
        <begin position="178"/>
        <end position="306"/>
    </location>
</feature>
<dbReference type="InterPro" id="IPR013328">
    <property type="entry name" value="6PGD_dom2"/>
</dbReference>
<dbReference type="EMBL" id="CP134050">
    <property type="protein sequence ID" value="WNC13559.1"/>
    <property type="molecule type" value="Genomic_DNA"/>
</dbReference>
<sequence>MEKEKELFGHQDADLENNLTAVSVIGLGNMGVALAGAFLKAGYPTTVWNRSSGRAEGLVAKGASPAHTLASAIAASEVIVVCVSTYDVMDDLLNPLTAELKGKVLVNLTTGTPEGARRTAEWAAEHGINYLDGAIMAIPPMIGTPDALIFYGGEKAVFDAHEPLLKQLGGHTTYLSADTGVPLLYDLALLTMMYGAWYSYFHAIALLSTANVSATEFLPYVTNWLQHLIVPLLADPNTARALDEGDYSTDVSNMLVNQLALDNIVRSSRELGISPDWLVPIQAIAKKKVEEGHGADAFSRVFDELKKNGGLVHGK</sequence>
<dbReference type="SUPFAM" id="SSF51735">
    <property type="entry name" value="NAD(P)-binding Rossmann-fold domains"/>
    <property type="match status" value="1"/>
</dbReference>
<dbReference type="PIRSF" id="PIRSF000103">
    <property type="entry name" value="HIBADH"/>
    <property type="match status" value="1"/>
</dbReference>
<dbReference type="Pfam" id="PF21761">
    <property type="entry name" value="RedAm-like_C"/>
    <property type="match status" value="1"/>
</dbReference>
<organism evidence="5 6">
    <name type="scientific">Brevibacillus brevis</name>
    <name type="common">Bacillus brevis</name>
    <dbReference type="NCBI Taxonomy" id="1393"/>
    <lineage>
        <taxon>Bacteria</taxon>
        <taxon>Bacillati</taxon>
        <taxon>Bacillota</taxon>
        <taxon>Bacilli</taxon>
        <taxon>Bacillales</taxon>
        <taxon>Paenibacillaceae</taxon>
        <taxon>Brevibacillus</taxon>
    </lineage>
</organism>
<dbReference type="RefSeq" id="WP_310765102.1">
    <property type="nucleotide sequence ID" value="NZ_CP134050.1"/>
</dbReference>
<dbReference type="PANTHER" id="PTHR43580">
    <property type="entry name" value="OXIDOREDUCTASE GLYR1-RELATED"/>
    <property type="match status" value="1"/>
</dbReference>
<dbReference type="Gene3D" id="3.40.50.720">
    <property type="entry name" value="NAD(P)-binding Rossmann-like Domain"/>
    <property type="match status" value="1"/>
</dbReference>
<proteinExistence type="inferred from homology"/>
<dbReference type="PANTHER" id="PTHR43580:SF2">
    <property type="entry name" value="CYTOKINE-LIKE NUCLEAR FACTOR N-PAC"/>
    <property type="match status" value="1"/>
</dbReference>
<protein>
    <submittedName>
        <fullName evidence="5">NAD(P)-binding domain-containing protein</fullName>
    </submittedName>
</protein>
<evidence type="ECO:0000259" key="3">
    <source>
        <dbReference type="Pfam" id="PF03446"/>
    </source>
</evidence>
<dbReference type="Proteomes" id="UP001256827">
    <property type="component" value="Chromosome"/>
</dbReference>
<keyword evidence="6" id="KW-1185">Reference proteome</keyword>
<evidence type="ECO:0000259" key="4">
    <source>
        <dbReference type="Pfam" id="PF21761"/>
    </source>
</evidence>
<name>A0ABY9T238_BREBE</name>
<dbReference type="Gene3D" id="1.10.1040.10">
    <property type="entry name" value="N-(1-d-carboxylethyl)-l-norvaline Dehydrogenase, domain 2"/>
    <property type="match status" value="1"/>
</dbReference>
<keyword evidence="2" id="KW-0560">Oxidoreductase</keyword>
<dbReference type="InterPro" id="IPR006115">
    <property type="entry name" value="6PGDH_NADP-bd"/>
</dbReference>